<comment type="caution">
    <text evidence="2">The sequence shown here is derived from an EMBL/GenBank/DDBJ whole genome shotgun (WGS) entry which is preliminary data.</text>
</comment>
<dbReference type="Proteomes" id="UP001499895">
    <property type="component" value="Unassembled WGS sequence"/>
</dbReference>
<evidence type="ECO:0000313" key="2">
    <source>
        <dbReference type="EMBL" id="GAA0443848.1"/>
    </source>
</evidence>
<sequence>MGTVEALGACSSRLGGAGLRWVVLLVTDKPAASRGEPEHIERLRDRVSEVEQTLVRGCLVTVATGPYAAAPGPVQPTDPATGRRNSRIR</sequence>
<name>A0ABN0ZD16_9ACTN</name>
<evidence type="ECO:0000256" key="1">
    <source>
        <dbReference type="SAM" id="MobiDB-lite"/>
    </source>
</evidence>
<accession>A0ABN0ZD16</accession>
<organism evidence="2 3">
    <name type="scientific">Streptomyces stramineus</name>
    <dbReference type="NCBI Taxonomy" id="173861"/>
    <lineage>
        <taxon>Bacteria</taxon>
        <taxon>Bacillati</taxon>
        <taxon>Actinomycetota</taxon>
        <taxon>Actinomycetes</taxon>
        <taxon>Kitasatosporales</taxon>
        <taxon>Streptomycetaceae</taxon>
        <taxon>Streptomyces</taxon>
    </lineage>
</organism>
<gene>
    <name evidence="2" type="ORF">GCM10009544_03350</name>
</gene>
<keyword evidence="3" id="KW-1185">Reference proteome</keyword>
<dbReference type="EMBL" id="BAAAHB010000001">
    <property type="protein sequence ID" value="GAA0443848.1"/>
    <property type="molecule type" value="Genomic_DNA"/>
</dbReference>
<evidence type="ECO:0000313" key="3">
    <source>
        <dbReference type="Proteomes" id="UP001499895"/>
    </source>
</evidence>
<reference evidence="2 3" key="1">
    <citation type="journal article" date="2019" name="Int. J. Syst. Evol. Microbiol.">
        <title>The Global Catalogue of Microorganisms (GCM) 10K type strain sequencing project: providing services to taxonomists for standard genome sequencing and annotation.</title>
        <authorList>
            <consortium name="The Broad Institute Genomics Platform"/>
            <consortium name="The Broad Institute Genome Sequencing Center for Infectious Disease"/>
            <person name="Wu L."/>
            <person name="Ma J."/>
        </authorList>
    </citation>
    <scope>NUCLEOTIDE SEQUENCE [LARGE SCALE GENOMIC DNA]</scope>
    <source>
        <strain evidence="2 3">JCM 10649</strain>
    </source>
</reference>
<proteinExistence type="predicted"/>
<protein>
    <submittedName>
        <fullName evidence="2">Uncharacterized protein</fullName>
    </submittedName>
</protein>
<feature type="region of interest" description="Disordered" evidence="1">
    <location>
        <begin position="66"/>
        <end position="89"/>
    </location>
</feature>